<sequence>MKGQRKQEIAEKTRRPMPSSGTIPTLRKSGVNCQGIEPVSPSWEESSRTAQSPKRFSAVKGTSHVRVILKSLVNYMNYGNLFTLILTPKADHHGATTDETHAIISSSWLVGGSRFNNIDLFHNMPRLMTSPRCPRPPNTCDGALWRAVPPRLTHAVTLPSFSKEDLSSALVTEYGNVVWYWNVRSLRSSSVSCQQEYAEFESPLRYGQGMLFGQLAVLVARAELLTHSKVWCATSATYVSHLTCYGLDSLFRMTTFLKTPLWYLPSCFLVQENRHIKLSIVQHHNTETLGASGFKLKQKVRNETKISGLEVQAAGRRAQTPPRSFGCVHFLFQYPPRISDCGSEAQAPSTAAEAYRATPFLYRPSTDLLPSPNIRTFASRCTSCCVVWGRGLRWVYKLSPTPSLHQSSLTRHGRCTCRALGLLAIQNSLTIRFALTLRDKTDLTSDSYSINNALLPELQYILSDTAFGARLTDAYIPNDRSQTDANFE</sequence>
<dbReference type="EMBL" id="JARBHB010000001">
    <property type="protein sequence ID" value="KAJ8897158.1"/>
    <property type="molecule type" value="Genomic_DNA"/>
</dbReference>
<evidence type="ECO:0000313" key="3">
    <source>
        <dbReference type="Proteomes" id="UP001159363"/>
    </source>
</evidence>
<evidence type="ECO:0000313" key="2">
    <source>
        <dbReference type="EMBL" id="KAJ8897158.1"/>
    </source>
</evidence>
<dbReference type="Proteomes" id="UP001159363">
    <property type="component" value="Chromosome 1"/>
</dbReference>
<name>A0ABQ9IMT1_9NEOP</name>
<protein>
    <submittedName>
        <fullName evidence="2">Uncharacterized protein</fullName>
    </submittedName>
</protein>
<proteinExistence type="predicted"/>
<accession>A0ABQ9IMT1</accession>
<keyword evidence="3" id="KW-1185">Reference proteome</keyword>
<feature type="compositionally biased region" description="Basic and acidic residues" evidence="1">
    <location>
        <begin position="1"/>
        <end position="14"/>
    </location>
</feature>
<reference evidence="2 3" key="1">
    <citation type="submission" date="2023-02" db="EMBL/GenBank/DDBJ databases">
        <title>LHISI_Scaffold_Assembly.</title>
        <authorList>
            <person name="Stuart O.P."/>
            <person name="Cleave R."/>
            <person name="Magrath M.J.L."/>
            <person name="Mikheyev A.S."/>
        </authorList>
    </citation>
    <scope>NUCLEOTIDE SEQUENCE [LARGE SCALE GENOMIC DNA]</scope>
    <source>
        <strain evidence="2">Daus_M_001</strain>
        <tissue evidence="2">Leg muscle</tissue>
    </source>
</reference>
<evidence type="ECO:0000256" key="1">
    <source>
        <dbReference type="SAM" id="MobiDB-lite"/>
    </source>
</evidence>
<organism evidence="2 3">
    <name type="scientific">Dryococelus australis</name>
    <dbReference type="NCBI Taxonomy" id="614101"/>
    <lineage>
        <taxon>Eukaryota</taxon>
        <taxon>Metazoa</taxon>
        <taxon>Ecdysozoa</taxon>
        <taxon>Arthropoda</taxon>
        <taxon>Hexapoda</taxon>
        <taxon>Insecta</taxon>
        <taxon>Pterygota</taxon>
        <taxon>Neoptera</taxon>
        <taxon>Polyneoptera</taxon>
        <taxon>Phasmatodea</taxon>
        <taxon>Verophasmatodea</taxon>
        <taxon>Anareolatae</taxon>
        <taxon>Phasmatidae</taxon>
        <taxon>Eurycanthinae</taxon>
        <taxon>Dryococelus</taxon>
    </lineage>
</organism>
<gene>
    <name evidence="2" type="ORF">PR048_002504</name>
</gene>
<comment type="caution">
    <text evidence="2">The sequence shown here is derived from an EMBL/GenBank/DDBJ whole genome shotgun (WGS) entry which is preliminary data.</text>
</comment>
<feature type="region of interest" description="Disordered" evidence="1">
    <location>
        <begin position="1"/>
        <end position="54"/>
    </location>
</feature>